<reference evidence="8 9" key="2">
    <citation type="journal article" date="2014" name="J. Gen. Appl. Microbiol.">
        <title>The early diverging ascomycetous budding yeast Saitoella complicata has three histone deacetylases belonging to the Clr6, Hos2, and Rpd3 lineages.</title>
        <authorList>
            <person name="Nishida H."/>
            <person name="Matsumoto T."/>
            <person name="Kondo S."/>
            <person name="Hamamoto M."/>
            <person name="Yoshikawa H."/>
        </authorList>
    </citation>
    <scope>NUCLEOTIDE SEQUENCE [LARGE SCALE GENOMIC DNA]</scope>
    <source>
        <strain evidence="8 9">NRRL Y-17804</strain>
    </source>
</reference>
<reference evidence="8 9" key="3">
    <citation type="journal article" date="2015" name="Genome Announc.">
        <title>Draft Genome Sequence of the Archiascomycetous Yeast Saitoella complicata.</title>
        <authorList>
            <person name="Yamauchi K."/>
            <person name="Kondo S."/>
            <person name="Hamamoto M."/>
            <person name="Takahashi Y."/>
            <person name="Ogura Y."/>
            <person name="Hayashi T."/>
            <person name="Nishida H."/>
        </authorList>
    </citation>
    <scope>NUCLEOTIDE SEQUENCE [LARGE SCALE GENOMIC DNA]</scope>
    <source>
        <strain evidence="8 9">NRRL Y-17804</strain>
    </source>
</reference>
<evidence type="ECO:0000256" key="6">
    <source>
        <dbReference type="SAM" id="MobiDB-lite"/>
    </source>
</evidence>
<evidence type="ECO:0000313" key="8">
    <source>
        <dbReference type="EMBL" id="GAO47898.1"/>
    </source>
</evidence>
<dbReference type="InterPro" id="IPR002528">
    <property type="entry name" value="MATE_fam"/>
</dbReference>
<accession>A0A0E9NDM4</accession>
<keyword evidence="5 7" id="KW-0472">Membrane</keyword>
<evidence type="ECO:0000256" key="4">
    <source>
        <dbReference type="ARBA" id="ARBA00022989"/>
    </source>
</evidence>
<dbReference type="InterPro" id="IPR045069">
    <property type="entry name" value="MATE_euk"/>
</dbReference>
<evidence type="ECO:0008006" key="10">
    <source>
        <dbReference type="Google" id="ProtNLM"/>
    </source>
</evidence>
<comment type="similarity">
    <text evidence="2">Belongs to the multi antimicrobial extrusion (MATE) (TC 2.A.66.1) family.</text>
</comment>
<feature type="transmembrane region" description="Helical" evidence="7">
    <location>
        <begin position="334"/>
        <end position="353"/>
    </location>
</feature>
<evidence type="ECO:0000256" key="1">
    <source>
        <dbReference type="ARBA" id="ARBA00004141"/>
    </source>
</evidence>
<comment type="subcellular location">
    <subcellularLocation>
        <location evidence="1">Membrane</location>
        <topology evidence="1">Multi-pass membrane protein</topology>
    </subcellularLocation>
</comment>
<feature type="transmembrane region" description="Helical" evidence="7">
    <location>
        <begin position="455"/>
        <end position="477"/>
    </location>
</feature>
<dbReference type="OMA" id="AAWFELF"/>
<sequence length="626" mass="67025">MGPSMSGKKPSNIFHPDASRRSSRGSGGRYVKASTYDDEDAVSDGGIATPVAAPARRRRSGGEAAEEALNGKHLSSSYRRPSFVYGGARPKLLSADPVPANALNEEEREDLEEEERHMVNESKALLKAQKSPRIGGGAPANYGAILERDEDGDDGAAVFGSDDEGEARMPWEATETTWRHELGVLVKYAVPMVITSTLQYSEAMASVFSTGHLGKTELAASSLGSMTAVITGISLFQGVATALDTLAAQAYGAGNTKLLGLHLQRCVMLLMLICFGPVAAMWLNAERLLLALGQEPALAHLAGKYLKILMIGAPGYACFEAMKRYLQAMGLFKAGTYILFIAAPLNIVLNYVLVWHPKVGLGFIGAPIAVSFTWWLMAILGALYIKFIDGKQGWDGFKREAFSGWGPMIQLAVPGVFMVCSEWWAFEILALAASFLGTAYLAAQSVLSTTTSLTFQIPFAVSVAASTRVGNLLGAGLPKPAKTAANVAILVAVAVGAFNSFWLVMVRHRWGYLFSGDEEVVTIVANVLPLGAFYQIFDSVTAISGGVLRGQGRQKIGGYANVFAYYVIALPLGIPLAFKAGWGLYGLWAGITIALVVIATLLTYAVFWGDWDQMADKAKEMSQEEA</sequence>
<dbReference type="Proteomes" id="UP000033140">
    <property type="component" value="Unassembled WGS sequence"/>
</dbReference>
<proteinExistence type="inferred from homology"/>
<evidence type="ECO:0000313" key="9">
    <source>
        <dbReference type="Proteomes" id="UP000033140"/>
    </source>
</evidence>
<organism evidence="8 9">
    <name type="scientific">Saitoella complicata (strain BCRC 22490 / CBS 7301 / JCM 7358 / NBRC 10748 / NRRL Y-17804)</name>
    <dbReference type="NCBI Taxonomy" id="698492"/>
    <lineage>
        <taxon>Eukaryota</taxon>
        <taxon>Fungi</taxon>
        <taxon>Dikarya</taxon>
        <taxon>Ascomycota</taxon>
        <taxon>Taphrinomycotina</taxon>
        <taxon>Taphrinomycotina incertae sedis</taxon>
        <taxon>Saitoella</taxon>
    </lineage>
</organism>
<dbReference type="GO" id="GO:0016020">
    <property type="term" value="C:membrane"/>
    <property type="evidence" value="ECO:0007669"/>
    <property type="project" value="UniProtKB-SubCell"/>
</dbReference>
<dbReference type="AlphaFoldDB" id="A0A0E9NDM4"/>
<dbReference type="STRING" id="698492.A0A0E9NDM4"/>
<feature type="region of interest" description="Disordered" evidence="6">
    <location>
        <begin position="1"/>
        <end position="76"/>
    </location>
</feature>
<dbReference type="EMBL" id="BACD03000011">
    <property type="protein sequence ID" value="GAO47898.1"/>
    <property type="molecule type" value="Genomic_DNA"/>
</dbReference>
<feature type="transmembrane region" description="Helical" evidence="7">
    <location>
        <begin position="266"/>
        <end position="285"/>
    </location>
</feature>
<comment type="caution">
    <text evidence="8">The sequence shown here is derived from an EMBL/GenBank/DDBJ whole genome shotgun (WGS) entry which is preliminary data.</text>
</comment>
<dbReference type="PANTHER" id="PTHR11206">
    <property type="entry name" value="MULTIDRUG RESISTANCE PROTEIN"/>
    <property type="match status" value="1"/>
</dbReference>
<dbReference type="CDD" id="cd13132">
    <property type="entry name" value="MATE_eukaryotic"/>
    <property type="match status" value="1"/>
</dbReference>
<evidence type="ECO:0000256" key="3">
    <source>
        <dbReference type="ARBA" id="ARBA00022692"/>
    </source>
</evidence>
<dbReference type="GO" id="GO:0042910">
    <property type="term" value="F:xenobiotic transmembrane transporter activity"/>
    <property type="evidence" value="ECO:0007669"/>
    <property type="project" value="InterPro"/>
</dbReference>
<dbReference type="NCBIfam" id="TIGR00797">
    <property type="entry name" value="matE"/>
    <property type="match status" value="1"/>
</dbReference>
<evidence type="ECO:0000256" key="7">
    <source>
        <dbReference type="SAM" id="Phobius"/>
    </source>
</evidence>
<name>A0A0E9NDM4_SAICN</name>
<dbReference type="Pfam" id="PF01554">
    <property type="entry name" value="MatE"/>
    <property type="match status" value="2"/>
</dbReference>
<gene>
    <name evidence="8" type="ORF">G7K_2094-t1</name>
</gene>
<reference evidence="8 9" key="1">
    <citation type="journal article" date="2011" name="J. Gen. Appl. Microbiol.">
        <title>Draft genome sequencing of the enigmatic yeast Saitoella complicata.</title>
        <authorList>
            <person name="Nishida H."/>
            <person name="Hamamoto M."/>
            <person name="Sugiyama J."/>
        </authorList>
    </citation>
    <scope>NUCLEOTIDE SEQUENCE [LARGE SCALE GENOMIC DNA]</scope>
    <source>
        <strain evidence="8 9">NRRL Y-17804</strain>
    </source>
</reference>
<keyword evidence="4 7" id="KW-1133">Transmembrane helix</keyword>
<evidence type="ECO:0000256" key="5">
    <source>
        <dbReference type="ARBA" id="ARBA00023136"/>
    </source>
</evidence>
<dbReference type="GO" id="GO:0015297">
    <property type="term" value="F:antiporter activity"/>
    <property type="evidence" value="ECO:0007669"/>
    <property type="project" value="InterPro"/>
</dbReference>
<keyword evidence="3 7" id="KW-0812">Transmembrane</keyword>
<dbReference type="GO" id="GO:1990961">
    <property type="term" value="P:xenobiotic detoxification by transmembrane export across the plasma membrane"/>
    <property type="evidence" value="ECO:0007669"/>
    <property type="project" value="InterPro"/>
</dbReference>
<protein>
    <recommendedName>
        <fullName evidence="10">MATE efflux family protein</fullName>
    </recommendedName>
</protein>
<feature type="transmembrane region" description="Helical" evidence="7">
    <location>
        <begin position="558"/>
        <end position="578"/>
    </location>
</feature>
<keyword evidence="9" id="KW-1185">Reference proteome</keyword>
<feature type="transmembrane region" description="Helical" evidence="7">
    <location>
        <begin position="359"/>
        <end position="385"/>
    </location>
</feature>
<feature type="transmembrane region" description="Helical" evidence="7">
    <location>
        <begin position="584"/>
        <end position="607"/>
    </location>
</feature>
<feature type="transmembrane region" description="Helical" evidence="7">
    <location>
        <begin position="305"/>
        <end position="322"/>
    </location>
</feature>
<feature type="transmembrane region" description="Helical" evidence="7">
    <location>
        <begin position="483"/>
        <end position="504"/>
    </location>
</feature>
<evidence type="ECO:0000256" key="2">
    <source>
        <dbReference type="ARBA" id="ARBA00010199"/>
    </source>
</evidence>
<feature type="transmembrane region" description="Helical" evidence="7">
    <location>
        <begin position="423"/>
        <end position="443"/>
    </location>
</feature>